<gene>
    <name evidence="3" type="ORF">CYMTET_15020</name>
</gene>
<dbReference type="InterPro" id="IPR043502">
    <property type="entry name" value="DNA/RNA_pol_sf"/>
</dbReference>
<dbReference type="GO" id="GO:0003677">
    <property type="term" value="F:DNA binding"/>
    <property type="evidence" value="ECO:0007669"/>
    <property type="project" value="InterPro"/>
</dbReference>
<dbReference type="Pfam" id="PF00078">
    <property type="entry name" value="RVT_1"/>
    <property type="match status" value="1"/>
</dbReference>
<name>A0AAE0GF74_9CHLO</name>
<feature type="compositionally biased region" description="Basic and acidic residues" evidence="1">
    <location>
        <begin position="590"/>
        <end position="602"/>
    </location>
</feature>
<accession>A0AAE0GF74</accession>
<dbReference type="Gene3D" id="3.30.70.270">
    <property type="match status" value="1"/>
</dbReference>
<feature type="region of interest" description="Disordered" evidence="1">
    <location>
        <begin position="576"/>
        <end position="602"/>
    </location>
</feature>
<protein>
    <recommendedName>
        <fullName evidence="2">Reverse transcriptase domain-containing protein</fullName>
    </recommendedName>
</protein>
<evidence type="ECO:0000313" key="4">
    <source>
        <dbReference type="Proteomes" id="UP001190700"/>
    </source>
</evidence>
<dbReference type="PANTHER" id="PTHR33050:SF7">
    <property type="entry name" value="RIBONUCLEASE H"/>
    <property type="match status" value="1"/>
</dbReference>
<organism evidence="3 4">
    <name type="scientific">Cymbomonas tetramitiformis</name>
    <dbReference type="NCBI Taxonomy" id="36881"/>
    <lineage>
        <taxon>Eukaryota</taxon>
        <taxon>Viridiplantae</taxon>
        <taxon>Chlorophyta</taxon>
        <taxon>Pyramimonadophyceae</taxon>
        <taxon>Pyramimonadales</taxon>
        <taxon>Pyramimonadaceae</taxon>
        <taxon>Cymbomonas</taxon>
    </lineage>
</organism>
<dbReference type="InterPro" id="IPR052055">
    <property type="entry name" value="Hepadnavirus_pol/RT"/>
</dbReference>
<comment type="caution">
    <text evidence="3">The sequence shown here is derived from an EMBL/GenBank/DDBJ whole genome shotgun (WGS) entry which is preliminary data.</text>
</comment>
<feature type="region of interest" description="Disordered" evidence="1">
    <location>
        <begin position="428"/>
        <end position="526"/>
    </location>
</feature>
<dbReference type="Proteomes" id="UP001190700">
    <property type="component" value="Unassembled WGS sequence"/>
</dbReference>
<feature type="region of interest" description="Disordered" evidence="1">
    <location>
        <begin position="222"/>
        <end position="266"/>
    </location>
</feature>
<dbReference type="Gene3D" id="3.10.10.10">
    <property type="entry name" value="HIV Type 1 Reverse Transcriptase, subunit A, domain 1"/>
    <property type="match status" value="1"/>
</dbReference>
<dbReference type="InterPro" id="IPR011010">
    <property type="entry name" value="DNA_brk_join_enz"/>
</dbReference>
<dbReference type="SUPFAM" id="SSF56349">
    <property type="entry name" value="DNA breaking-rejoining enzymes"/>
    <property type="match status" value="1"/>
</dbReference>
<proteinExistence type="predicted"/>
<sequence>MAAVRDVAWDAWDTSYVRQGVPEAVVERARELVEAALLQQGASSGSAVAFAGATTWDLPKGSWATIRPEAKRRIKRVKRWGEFMLGAIPAVLPAESSQGSSGGSVTLSSAQLAELMKQAVAAALVAQSGGAGPREARRGFASRVEAPGAEAREFPEMRWAVPALEDEDCDIDELPGTHAATLDHLYALVQLLREWVRDMQDFVGKKEPSATFVDVMEDSFAGKRARDPSPPSPAKRAAPDPAGGGPPPLTERRRAELAQQAAGMRTVTEEQLQQALNGTLDPATLLKAAGASSLRPVIPKHGGGELEGLDLRVYLGVDLDTHEKGLVLGEDGKLSCSGPKARSRCTMLAEWERGFCTVLRKVKTDRQHRLLVYFKDRFHYKAAMYGVLPLIKFYKFFTLRMEEDPTVTIGVASYSELFTEYTREQGLRPIQPKKPWGPRDTCAPRGGDPRQPTNPTTPTVARDAKGGGSGRRAGLSTFAGTVARRTTRPGTRRASAGRISEGAATARRELRRQASRTVAGGRKRAPGGLGLRASRVGGAAGGVLVEAPGAHVVLSRVGRGWRADAGGAMPWMSDSGLRAGGGAETGVRGKSGEVELGGRRAPAGEEVREMAMHSAAAGSTGDEREDGGGRYRGAREGKVEADGPFRVPNYVGKEHEEAMEREIEKELPVWDFSRPVADGVNARIDLDKDKFSTVKDAYALLRPGLWMVKVDLDSAYHSVGVASQFRPAQCFEWGGVRYMDVRAPFGNRALPGILMRYTRAIVAWMHAQGVPCVGYLDDFFMVADGREEAGERMMLLVEFVSFLGFKVNSAKCEGPAQVMEFLGVLLSTEGPKCTAAINEDRVAFVLSTAKEVRELATRGPVRRRKLESLWGLLAFSSQIVYGLTLYTRKGFSSLVAAGGRAAVKVTPPLLEDLTEMEQVIKLYNGRVVQHREDVKDDFFSTDASKTKGMGGVLDFRFFLMSWEDLKRRPRRPWFPFRPGHVTGRTIVVNIDNQCALRQVAKWWGPPEYLPLLKELFKVCVKFDIRLRPRYITTKDNKLADLLSKLRLREFHLEHRAFMRASVWKQDRDDWMLDPVEWCSLDREFGPFTLDASVAPSRDNAFCAVSRSREEDARVQRFDGHQAWGNLPFSIMYDISLNFLCCKKRQQLGTAGTFLVPVWEKRDGKAPDPTWELVSGLPQGVLEEQRRYEEEALARSTRGSYSTGVKAFVTFCIVFACLGCLDPLSATNDTLVWFITFSSWFVTPGTIKNYLAGGVRRYWDRPSKPVMPLTSQNLREMARHVDFGSLSDLSLRTTILVGFFGLFRKDNLMAGKEEEAFNSRRLMMLTTERAGDSPLFVTEKVVGEKVQVVPLTHTELVAGIKRLAAAAGLRPEAYAGHSLRRGGATAAKKLEVLGMYIKAQGIGRVTASRGSPDQRLILLGAIAEAATVLGAWETLHEGIARPGGTLLKESREALLEGEQYAEGEQS</sequence>
<dbReference type="PANTHER" id="PTHR33050">
    <property type="entry name" value="REVERSE TRANSCRIPTASE DOMAIN-CONTAINING PROTEIN"/>
    <property type="match status" value="1"/>
</dbReference>
<dbReference type="EMBL" id="LGRX02006312">
    <property type="protein sequence ID" value="KAK3276943.1"/>
    <property type="molecule type" value="Genomic_DNA"/>
</dbReference>
<keyword evidence="4" id="KW-1185">Reference proteome</keyword>
<evidence type="ECO:0000259" key="2">
    <source>
        <dbReference type="PROSITE" id="PS50878"/>
    </source>
</evidence>
<evidence type="ECO:0000313" key="3">
    <source>
        <dbReference type="EMBL" id="KAK3276943.1"/>
    </source>
</evidence>
<evidence type="ECO:0000256" key="1">
    <source>
        <dbReference type="SAM" id="MobiDB-lite"/>
    </source>
</evidence>
<dbReference type="PROSITE" id="PS50878">
    <property type="entry name" value="RT_POL"/>
    <property type="match status" value="1"/>
</dbReference>
<dbReference type="InterPro" id="IPR043128">
    <property type="entry name" value="Rev_trsase/Diguanyl_cyclase"/>
</dbReference>
<feature type="domain" description="Reverse transcriptase" evidence="2">
    <location>
        <begin position="620"/>
        <end position="826"/>
    </location>
</feature>
<dbReference type="InterPro" id="IPR000477">
    <property type="entry name" value="RT_dom"/>
</dbReference>
<reference evidence="3 4" key="1">
    <citation type="journal article" date="2015" name="Genome Biol. Evol.">
        <title>Comparative Genomics of a Bacterivorous Green Alga Reveals Evolutionary Causalities and Consequences of Phago-Mixotrophic Mode of Nutrition.</title>
        <authorList>
            <person name="Burns J.A."/>
            <person name="Paasch A."/>
            <person name="Narechania A."/>
            <person name="Kim E."/>
        </authorList>
    </citation>
    <scope>NUCLEOTIDE SEQUENCE [LARGE SCALE GENOMIC DNA]</scope>
    <source>
        <strain evidence="3 4">PLY_AMNH</strain>
    </source>
</reference>
<dbReference type="SUPFAM" id="SSF56672">
    <property type="entry name" value="DNA/RNA polymerases"/>
    <property type="match status" value="1"/>
</dbReference>